<reference evidence="8 9" key="1">
    <citation type="submission" date="2022-05" db="EMBL/GenBank/DDBJ databases">
        <authorList>
            <consortium name="Genoscope - CEA"/>
            <person name="William W."/>
        </authorList>
    </citation>
    <scope>NUCLEOTIDE SEQUENCE [LARGE SCALE GENOMIC DNA]</scope>
</reference>
<evidence type="ECO:0000259" key="7">
    <source>
        <dbReference type="PROSITE" id="PS50262"/>
    </source>
</evidence>
<feature type="domain" description="G-protein coupled receptors family 1 profile" evidence="7">
    <location>
        <begin position="22"/>
        <end position="261"/>
    </location>
</feature>
<dbReference type="Gene3D" id="1.20.1070.10">
    <property type="entry name" value="Rhodopsin 7-helix transmembrane proteins"/>
    <property type="match status" value="1"/>
</dbReference>
<feature type="transmembrane region" description="Helical" evidence="6">
    <location>
        <begin position="152"/>
        <end position="175"/>
    </location>
</feature>
<dbReference type="CDD" id="cd00637">
    <property type="entry name" value="7tm_classA_rhodopsin-like"/>
    <property type="match status" value="1"/>
</dbReference>
<dbReference type="SUPFAM" id="SSF81321">
    <property type="entry name" value="Family A G protein-coupled receptor-like"/>
    <property type="match status" value="1"/>
</dbReference>
<gene>
    <name evidence="8" type="ORF">PEVE_00025534</name>
</gene>
<feature type="transmembrane region" description="Helical" evidence="6">
    <location>
        <begin position="242"/>
        <end position="263"/>
    </location>
</feature>
<comment type="caution">
    <text evidence="8">The sequence shown here is derived from an EMBL/GenBank/DDBJ whole genome shotgun (WGS) entry which is preliminary data.</text>
</comment>
<organism evidence="8 9">
    <name type="scientific">Porites evermanni</name>
    <dbReference type="NCBI Taxonomy" id="104178"/>
    <lineage>
        <taxon>Eukaryota</taxon>
        <taxon>Metazoa</taxon>
        <taxon>Cnidaria</taxon>
        <taxon>Anthozoa</taxon>
        <taxon>Hexacorallia</taxon>
        <taxon>Scleractinia</taxon>
        <taxon>Fungiina</taxon>
        <taxon>Poritidae</taxon>
        <taxon>Porites</taxon>
    </lineage>
</organism>
<dbReference type="InterPro" id="IPR017452">
    <property type="entry name" value="GPCR_Rhodpsn_7TM"/>
</dbReference>
<evidence type="ECO:0000256" key="1">
    <source>
        <dbReference type="ARBA" id="ARBA00004651"/>
    </source>
</evidence>
<comment type="subcellular location">
    <subcellularLocation>
        <location evidence="1">Cell membrane</location>
        <topology evidence="1">Multi-pass membrane protein</topology>
    </subcellularLocation>
</comment>
<dbReference type="PRINTS" id="PR00237">
    <property type="entry name" value="GPCRRHODOPSN"/>
</dbReference>
<name>A0ABN8M9Q4_9CNID</name>
<keyword evidence="9" id="KW-1185">Reference proteome</keyword>
<feature type="transmembrane region" description="Helical" evidence="6">
    <location>
        <begin position="42"/>
        <end position="62"/>
    </location>
</feature>
<evidence type="ECO:0000256" key="2">
    <source>
        <dbReference type="ARBA" id="ARBA00022475"/>
    </source>
</evidence>
<keyword evidence="4 6" id="KW-1133">Transmembrane helix</keyword>
<keyword evidence="5 6" id="KW-0472">Membrane</keyword>
<protein>
    <recommendedName>
        <fullName evidence="7">G-protein coupled receptors family 1 profile domain-containing protein</fullName>
    </recommendedName>
</protein>
<evidence type="ECO:0000313" key="8">
    <source>
        <dbReference type="EMBL" id="CAH3025278.1"/>
    </source>
</evidence>
<dbReference type="InterPro" id="IPR000276">
    <property type="entry name" value="GPCR_Rhodpsn"/>
</dbReference>
<evidence type="ECO:0000256" key="4">
    <source>
        <dbReference type="ARBA" id="ARBA00022989"/>
    </source>
</evidence>
<evidence type="ECO:0000256" key="5">
    <source>
        <dbReference type="ARBA" id="ARBA00023136"/>
    </source>
</evidence>
<dbReference type="Pfam" id="PF00001">
    <property type="entry name" value="7tm_1"/>
    <property type="match status" value="2"/>
</dbReference>
<feature type="transmembrane region" description="Helical" evidence="6">
    <location>
        <begin position="6"/>
        <end position="30"/>
    </location>
</feature>
<evidence type="ECO:0000256" key="6">
    <source>
        <dbReference type="SAM" id="Phobius"/>
    </source>
</evidence>
<evidence type="ECO:0000256" key="3">
    <source>
        <dbReference type="ARBA" id="ARBA00022692"/>
    </source>
</evidence>
<keyword evidence="3 6" id="KW-0812">Transmembrane</keyword>
<dbReference type="PANTHER" id="PTHR22750">
    <property type="entry name" value="G-PROTEIN COUPLED RECEPTOR"/>
    <property type="match status" value="1"/>
</dbReference>
<evidence type="ECO:0000313" key="9">
    <source>
        <dbReference type="Proteomes" id="UP001159427"/>
    </source>
</evidence>
<dbReference type="Proteomes" id="UP001159427">
    <property type="component" value="Unassembled WGS sequence"/>
</dbReference>
<feature type="transmembrane region" description="Helical" evidence="6">
    <location>
        <begin position="209"/>
        <end position="230"/>
    </location>
</feature>
<keyword evidence="2" id="KW-1003">Cell membrane</keyword>
<sequence length="284" mass="32730">MDSSYLTLCVVNAFLSSIASILNILTIYAIRKTPSLAKNLKILLLSLAVSYLGISLLAQHMYLAQLIMKWKYRNESYNAIYIAHLIPTNIFITATLFSVKALCAERFLAIQLHLRYQELVMYRRVIIAVISIWVFSTLTLLLKLWIPKSIMFVFSVIKDSSSIITATFLSIKLYLTLRRHMNQMQLTQVAQNEQGESVQRKRRSAMASLYVYLVFTVCYLPNICVFIIIGSTSEPRNDLQHLHFYTPSLLFLNSTLNPLIYCWKVKQIRHTVIATLRNILSNHI</sequence>
<proteinExistence type="predicted"/>
<accession>A0ABN8M9Q4</accession>
<dbReference type="EMBL" id="CALNXI010000344">
    <property type="protein sequence ID" value="CAH3025278.1"/>
    <property type="molecule type" value="Genomic_DNA"/>
</dbReference>
<feature type="transmembrane region" description="Helical" evidence="6">
    <location>
        <begin position="82"/>
        <end position="104"/>
    </location>
</feature>
<dbReference type="PROSITE" id="PS50262">
    <property type="entry name" value="G_PROTEIN_RECEP_F1_2"/>
    <property type="match status" value="1"/>
</dbReference>
<feature type="transmembrane region" description="Helical" evidence="6">
    <location>
        <begin position="125"/>
        <end position="146"/>
    </location>
</feature>